<feature type="domain" description="Chromo" evidence="1">
    <location>
        <begin position="2"/>
        <end position="44"/>
    </location>
</feature>
<dbReference type="Proteomes" id="UP000187203">
    <property type="component" value="Unassembled WGS sequence"/>
</dbReference>
<evidence type="ECO:0000313" key="2">
    <source>
        <dbReference type="EMBL" id="OMO87197.1"/>
    </source>
</evidence>
<dbReference type="AlphaFoldDB" id="A0A1R3IX82"/>
<dbReference type="EMBL" id="AWUE01017374">
    <property type="protein sequence ID" value="OMO87197.1"/>
    <property type="molecule type" value="Genomic_DNA"/>
</dbReference>
<proteinExistence type="predicted"/>
<dbReference type="OrthoDB" id="5554229at2759"/>
<accession>A0A1R3IX82</accession>
<evidence type="ECO:0000313" key="3">
    <source>
        <dbReference type="Proteomes" id="UP000187203"/>
    </source>
</evidence>
<name>A0A1R3IX82_9ROSI</name>
<dbReference type="SUPFAM" id="SSF54160">
    <property type="entry name" value="Chromo domain-like"/>
    <property type="match status" value="1"/>
</dbReference>
<evidence type="ECO:0000259" key="1">
    <source>
        <dbReference type="Pfam" id="PF00385"/>
    </source>
</evidence>
<gene>
    <name evidence="2" type="ORF">COLO4_20749</name>
</gene>
<dbReference type="Gene3D" id="2.40.50.40">
    <property type="match status" value="1"/>
</dbReference>
<dbReference type="Pfam" id="PF00385">
    <property type="entry name" value="Chromo"/>
    <property type="match status" value="1"/>
</dbReference>
<sequence length="67" mass="7678">MAILDRRTIKRHNQAVTQWLVQWRGSSPDDATWEFAFDLQKRFPGFDIAAQPWGQGSTEGGSFDTHN</sequence>
<comment type="caution">
    <text evidence="2">The sequence shown here is derived from an EMBL/GenBank/DDBJ whole genome shotgun (WGS) entry which is preliminary data.</text>
</comment>
<protein>
    <recommendedName>
        <fullName evidence="1">Chromo domain-containing protein</fullName>
    </recommendedName>
</protein>
<keyword evidence="3" id="KW-1185">Reference proteome</keyword>
<reference evidence="3" key="1">
    <citation type="submission" date="2013-09" db="EMBL/GenBank/DDBJ databases">
        <title>Corchorus olitorius genome sequencing.</title>
        <authorList>
            <person name="Alam M."/>
            <person name="Haque M.S."/>
            <person name="Islam M.S."/>
            <person name="Emdad E.M."/>
            <person name="Islam M.M."/>
            <person name="Ahmed B."/>
            <person name="Halim A."/>
            <person name="Hossen Q.M.M."/>
            <person name="Hossain M.Z."/>
            <person name="Ahmed R."/>
            <person name="Khan M.M."/>
            <person name="Islam R."/>
            <person name="Rashid M.M."/>
            <person name="Khan S.A."/>
            <person name="Rahman M.S."/>
            <person name="Alam M."/>
            <person name="Yahiya A.S."/>
            <person name="Khan M.S."/>
            <person name="Azam M.S."/>
            <person name="Haque T."/>
            <person name="Lashkar M.Z.H."/>
            <person name="Akhand A.I."/>
            <person name="Morshed G."/>
            <person name="Roy S."/>
            <person name="Uddin K.S."/>
            <person name="Rabeya T."/>
            <person name="Hossain A.S."/>
            <person name="Chowdhury A."/>
            <person name="Snigdha A.R."/>
            <person name="Mortoza M.S."/>
            <person name="Matin S.A."/>
            <person name="Hoque S.M.E."/>
            <person name="Islam M.K."/>
            <person name="Roy D.K."/>
            <person name="Haider R."/>
            <person name="Moosa M.M."/>
            <person name="Elias S.M."/>
            <person name="Hasan A.M."/>
            <person name="Jahan S."/>
            <person name="Shafiuddin M."/>
            <person name="Mahmood N."/>
            <person name="Shommy N.S."/>
        </authorList>
    </citation>
    <scope>NUCLEOTIDE SEQUENCE [LARGE SCALE GENOMIC DNA]</scope>
    <source>
        <strain evidence="3">cv. O-4</strain>
    </source>
</reference>
<dbReference type="InterPro" id="IPR016197">
    <property type="entry name" value="Chromo-like_dom_sf"/>
</dbReference>
<dbReference type="CDD" id="cd00024">
    <property type="entry name" value="CD_CSD"/>
    <property type="match status" value="1"/>
</dbReference>
<dbReference type="InterPro" id="IPR023780">
    <property type="entry name" value="Chromo_domain"/>
</dbReference>
<organism evidence="2 3">
    <name type="scientific">Corchorus olitorius</name>
    <dbReference type="NCBI Taxonomy" id="93759"/>
    <lineage>
        <taxon>Eukaryota</taxon>
        <taxon>Viridiplantae</taxon>
        <taxon>Streptophyta</taxon>
        <taxon>Embryophyta</taxon>
        <taxon>Tracheophyta</taxon>
        <taxon>Spermatophyta</taxon>
        <taxon>Magnoliopsida</taxon>
        <taxon>eudicotyledons</taxon>
        <taxon>Gunneridae</taxon>
        <taxon>Pentapetalae</taxon>
        <taxon>rosids</taxon>
        <taxon>malvids</taxon>
        <taxon>Malvales</taxon>
        <taxon>Malvaceae</taxon>
        <taxon>Grewioideae</taxon>
        <taxon>Apeibeae</taxon>
        <taxon>Corchorus</taxon>
    </lineage>
</organism>